<accession>A0AAN7QYV2</accession>
<dbReference type="SUPFAM" id="SSF52058">
    <property type="entry name" value="L domain-like"/>
    <property type="match status" value="1"/>
</dbReference>
<dbReference type="Pfam" id="PF00560">
    <property type="entry name" value="LRR_1"/>
    <property type="match status" value="3"/>
</dbReference>
<name>A0AAN7QYV2_9MYRT</name>
<keyword evidence="7" id="KW-0547">Nucleotide-binding</keyword>
<proteinExistence type="predicted"/>
<dbReference type="AlphaFoldDB" id="A0AAN7QYV2"/>
<evidence type="ECO:0000313" key="14">
    <source>
        <dbReference type="Proteomes" id="UP001345219"/>
    </source>
</evidence>
<dbReference type="SUPFAM" id="SSF56112">
    <property type="entry name" value="Protein kinase-like (PK-like)"/>
    <property type="match status" value="1"/>
</dbReference>
<dbReference type="Gene3D" id="3.30.200.20">
    <property type="entry name" value="Phosphorylase Kinase, domain 1"/>
    <property type="match status" value="1"/>
</dbReference>
<feature type="transmembrane region" description="Helical" evidence="11">
    <location>
        <begin position="304"/>
        <end position="331"/>
    </location>
</feature>
<dbReference type="GO" id="GO:0016020">
    <property type="term" value="C:membrane"/>
    <property type="evidence" value="ECO:0007669"/>
    <property type="project" value="UniProtKB-SubCell"/>
</dbReference>
<sequence length="690" mass="75276">MAVSSRPTDQHSTSYMRKRQRSFVELSGHLPPAMIYISLPAYTMSVPWVNDIRPAVFVFLSTLMCGGRLVSSEIAQERQALLDFLDRVPHSPRINWSSAAASSPCDWVGVGCDPTRSSITSLRLPGANLAGPVPFDTIGRLTNLRVISLRSNRLSGEVPHDFSKLTRLYSLYLQDNAFSGEFPTSVTKLTRLNRLDISSNSFSGTIPFSINNLTRLTGLFMENNLFSGPLPSIDSDGLIDFNVSNNNLNGSIPSSLSKFAESAFSGNRGLCGGPMAACSPFIGSPYPSPGSPSPNPPHERSNNLATAAIVGIAVCCTVFSLLILLVLLLCLRRYQHRRQPAEQPKSPVVAAVSTQAVPGPGDAGTSLSNDGVTGEPFEIRGSEERNGLVFLEGGVYTFQLEDLLRASADVLGKGSIGTSYKAVLEDGRTVVVKRLKHVAASKKEFEDQMVMLGEIKHENLVPLRAFFFSKDEKLLVYDYLPAGSLSALLHGSGVSGHTPLHWDNRLKIAIRACRGLAHLHQSAKVVHGNIKSSNILLHPDHHTAYVSDYGLSPIFGPPSPPTRIPGYRAPEEIETQKATLKSDVYSFGVLLLELLTGKAPCQDLEVVEGTDLPRWVQSVVREEWTAEVFDAEIMRYNNIEEELMHVLQIAMACVSVVPDQRPGMAEVVLMMEEMGRDDSLRQSSHDPTKG</sequence>
<evidence type="ECO:0000256" key="6">
    <source>
        <dbReference type="ARBA" id="ARBA00022737"/>
    </source>
</evidence>
<dbReference type="PANTHER" id="PTHR48010">
    <property type="entry name" value="OS05G0588300 PROTEIN"/>
    <property type="match status" value="1"/>
</dbReference>
<dbReference type="PROSITE" id="PS50011">
    <property type="entry name" value="PROTEIN_KINASE_DOM"/>
    <property type="match status" value="1"/>
</dbReference>
<evidence type="ECO:0000256" key="5">
    <source>
        <dbReference type="ARBA" id="ARBA00022729"/>
    </source>
</evidence>
<evidence type="ECO:0000256" key="11">
    <source>
        <dbReference type="SAM" id="Phobius"/>
    </source>
</evidence>
<dbReference type="InterPro" id="IPR013210">
    <property type="entry name" value="LRR_N_plant-typ"/>
</dbReference>
<dbReference type="EMBL" id="JAXIOK010000001">
    <property type="protein sequence ID" value="KAK4781250.1"/>
    <property type="molecule type" value="Genomic_DNA"/>
</dbReference>
<evidence type="ECO:0000256" key="7">
    <source>
        <dbReference type="ARBA" id="ARBA00022741"/>
    </source>
</evidence>
<comment type="subcellular location">
    <subcellularLocation>
        <location evidence="1">Membrane</location>
    </subcellularLocation>
</comment>
<keyword evidence="4 11" id="KW-0812">Transmembrane</keyword>
<dbReference type="InterPro" id="IPR050994">
    <property type="entry name" value="At_inactive_RLKs"/>
</dbReference>
<evidence type="ECO:0000256" key="4">
    <source>
        <dbReference type="ARBA" id="ARBA00022692"/>
    </source>
</evidence>
<dbReference type="FunFam" id="1.10.510.10:FF:000095">
    <property type="entry name" value="protein STRUBBELIG-RECEPTOR FAMILY 8"/>
    <property type="match status" value="1"/>
</dbReference>
<evidence type="ECO:0000256" key="8">
    <source>
        <dbReference type="ARBA" id="ARBA00022840"/>
    </source>
</evidence>
<dbReference type="Gene3D" id="3.80.10.10">
    <property type="entry name" value="Ribonuclease Inhibitor"/>
    <property type="match status" value="2"/>
</dbReference>
<keyword evidence="14" id="KW-1185">Reference proteome</keyword>
<keyword evidence="9 11" id="KW-1133">Transmembrane helix</keyword>
<dbReference type="FunFam" id="3.80.10.10:FF:000234">
    <property type="entry name" value="Probable inactive receptor kinase RLK902"/>
    <property type="match status" value="1"/>
</dbReference>
<dbReference type="InterPro" id="IPR000719">
    <property type="entry name" value="Prot_kinase_dom"/>
</dbReference>
<reference evidence="13 14" key="1">
    <citation type="journal article" date="2023" name="Hortic Res">
        <title>Pangenome of water caltrop reveals structural variations and asymmetric subgenome divergence after allopolyploidization.</title>
        <authorList>
            <person name="Zhang X."/>
            <person name="Chen Y."/>
            <person name="Wang L."/>
            <person name="Yuan Y."/>
            <person name="Fang M."/>
            <person name="Shi L."/>
            <person name="Lu R."/>
            <person name="Comes H.P."/>
            <person name="Ma Y."/>
            <person name="Chen Y."/>
            <person name="Huang G."/>
            <person name="Zhou Y."/>
            <person name="Zheng Z."/>
            <person name="Qiu Y."/>
        </authorList>
    </citation>
    <scope>NUCLEOTIDE SEQUENCE [LARGE SCALE GENOMIC DNA]</scope>
    <source>
        <tissue evidence="13">Roots</tissue>
    </source>
</reference>
<evidence type="ECO:0000256" key="10">
    <source>
        <dbReference type="ARBA" id="ARBA00023136"/>
    </source>
</evidence>
<dbReference type="Gene3D" id="1.10.510.10">
    <property type="entry name" value="Transferase(Phosphotransferase) domain 1"/>
    <property type="match status" value="1"/>
</dbReference>
<evidence type="ECO:0000256" key="1">
    <source>
        <dbReference type="ARBA" id="ARBA00004370"/>
    </source>
</evidence>
<keyword evidence="3" id="KW-0433">Leucine-rich repeat</keyword>
<dbReference type="Proteomes" id="UP001345219">
    <property type="component" value="Chromosome 13"/>
</dbReference>
<dbReference type="Pfam" id="PF08263">
    <property type="entry name" value="LRRNT_2"/>
    <property type="match status" value="1"/>
</dbReference>
<keyword evidence="2" id="KW-0597">Phosphoprotein</keyword>
<protein>
    <recommendedName>
        <fullName evidence="12">Protein kinase domain-containing protein</fullName>
    </recommendedName>
</protein>
<dbReference type="FunFam" id="3.30.200.20:FF:000307">
    <property type="entry name" value="pollen receptor-like kinase 1"/>
    <property type="match status" value="1"/>
</dbReference>
<dbReference type="GO" id="GO:0005524">
    <property type="term" value="F:ATP binding"/>
    <property type="evidence" value="ECO:0007669"/>
    <property type="project" value="UniProtKB-KW"/>
</dbReference>
<dbReference type="GO" id="GO:0004672">
    <property type="term" value="F:protein kinase activity"/>
    <property type="evidence" value="ECO:0007669"/>
    <property type="project" value="InterPro"/>
</dbReference>
<gene>
    <name evidence="13" type="ORF">SAY87_017356</name>
</gene>
<evidence type="ECO:0000256" key="3">
    <source>
        <dbReference type="ARBA" id="ARBA00022614"/>
    </source>
</evidence>
<feature type="domain" description="Protein kinase" evidence="12">
    <location>
        <begin position="405"/>
        <end position="674"/>
    </location>
</feature>
<dbReference type="Pfam" id="PF00069">
    <property type="entry name" value="Pkinase"/>
    <property type="match status" value="1"/>
</dbReference>
<evidence type="ECO:0000259" key="12">
    <source>
        <dbReference type="PROSITE" id="PS50011"/>
    </source>
</evidence>
<keyword evidence="5" id="KW-0732">Signal</keyword>
<dbReference type="PANTHER" id="PTHR48010:SF55">
    <property type="entry name" value="OS01G0607900 PROTEIN"/>
    <property type="match status" value="1"/>
</dbReference>
<keyword evidence="10 11" id="KW-0472">Membrane</keyword>
<organism evidence="13 14">
    <name type="scientific">Trapa incisa</name>
    <dbReference type="NCBI Taxonomy" id="236973"/>
    <lineage>
        <taxon>Eukaryota</taxon>
        <taxon>Viridiplantae</taxon>
        <taxon>Streptophyta</taxon>
        <taxon>Embryophyta</taxon>
        <taxon>Tracheophyta</taxon>
        <taxon>Spermatophyta</taxon>
        <taxon>Magnoliopsida</taxon>
        <taxon>eudicotyledons</taxon>
        <taxon>Gunneridae</taxon>
        <taxon>Pentapetalae</taxon>
        <taxon>rosids</taxon>
        <taxon>malvids</taxon>
        <taxon>Myrtales</taxon>
        <taxon>Lythraceae</taxon>
        <taxon>Trapa</taxon>
    </lineage>
</organism>
<keyword evidence="8" id="KW-0067">ATP-binding</keyword>
<evidence type="ECO:0000313" key="13">
    <source>
        <dbReference type="EMBL" id="KAK4781250.1"/>
    </source>
</evidence>
<evidence type="ECO:0000256" key="2">
    <source>
        <dbReference type="ARBA" id="ARBA00022553"/>
    </source>
</evidence>
<keyword evidence="6" id="KW-0677">Repeat</keyword>
<dbReference type="InterPro" id="IPR001611">
    <property type="entry name" value="Leu-rich_rpt"/>
</dbReference>
<dbReference type="InterPro" id="IPR032675">
    <property type="entry name" value="LRR_dom_sf"/>
</dbReference>
<evidence type="ECO:0000256" key="9">
    <source>
        <dbReference type="ARBA" id="ARBA00022989"/>
    </source>
</evidence>
<dbReference type="InterPro" id="IPR011009">
    <property type="entry name" value="Kinase-like_dom_sf"/>
</dbReference>
<comment type="caution">
    <text evidence="13">The sequence shown here is derived from an EMBL/GenBank/DDBJ whole genome shotgun (WGS) entry which is preliminary data.</text>
</comment>